<reference evidence="1 2" key="1">
    <citation type="submission" date="2023-11" db="EMBL/GenBank/DDBJ databases">
        <title>Halocaridina rubra genome assembly.</title>
        <authorList>
            <person name="Smith C."/>
        </authorList>
    </citation>
    <scope>NUCLEOTIDE SEQUENCE [LARGE SCALE GENOMIC DNA]</scope>
    <source>
        <strain evidence="1">EP-1</strain>
        <tissue evidence="1">Whole</tissue>
    </source>
</reference>
<organism evidence="1 2">
    <name type="scientific">Halocaridina rubra</name>
    <name type="common">Hawaiian red shrimp</name>
    <dbReference type="NCBI Taxonomy" id="373956"/>
    <lineage>
        <taxon>Eukaryota</taxon>
        <taxon>Metazoa</taxon>
        <taxon>Ecdysozoa</taxon>
        <taxon>Arthropoda</taxon>
        <taxon>Crustacea</taxon>
        <taxon>Multicrustacea</taxon>
        <taxon>Malacostraca</taxon>
        <taxon>Eumalacostraca</taxon>
        <taxon>Eucarida</taxon>
        <taxon>Decapoda</taxon>
        <taxon>Pleocyemata</taxon>
        <taxon>Caridea</taxon>
        <taxon>Atyoidea</taxon>
        <taxon>Atyidae</taxon>
        <taxon>Halocaridina</taxon>
    </lineage>
</organism>
<gene>
    <name evidence="1" type="ORF">SK128_015459</name>
</gene>
<name>A0AAN9AD05_HALRR</name>
<keyword evidence="2" id="KW-1185">Reference proteome</keyword>
<feature type="non-terminal residue" evidence="1">
    <location>
        <position position="75"/>
    </location>
</feature>
<dbReference type="AlphaFoldDB" id="A0AAN9AD05"/>
<comment type="caution">
    <text evidence="1">The sequence shown here is derived from an EMBL/GenBank/DDBJ whole genome shotgun (WGS) entry which is preliminary data.</text>
</comment>
<feature type="non-terminal residue" evidence="1">
    <location>
        <position position="1"/>
    </location>
</feature>
<dbReference type="Proteomes" id="UP001381693">
    <property type="component" value="Unassembled WGS sequence"/>
</dbReference>
<proteinExistence type="predicted"/>
<evidence type="ECO:0000313" key="2">
    <source>
        <dbReference type="Proteomes" id="UP001381693"/>
    </source>
</evidence>
<sequence>RGKNHNKSANADGVEVVECIKNENCDEIVVEPEIHFMIGSDGIREPDADRKKYKDADLICGDSEEQNIEERETVD</sequence>
<dbReference type="EMBL" id="JAXCGZ010004817">
    <property type="protein sequence ID" value="KAK7081475.1"/>
    <property type="molecule type" value="Genomic_DNA"/>
</dbReference>
<accession>A0AAN9AD05</accession>
<evidence type="ECO:0000313" key="1">
    <source>
        <dbReference type="EMBL" id="KAK7081475.1"/>
    </source>
</evidence>
<protein>
    <submittedName>
        <fullName evidence="1">Uncharacterized protein</fullName>
    </submittedName>
</protein>